<accession>A0A0X8JCT8</accession>
<keyword evidence="2" id="KW-0808">Transferase</keyword>
<evidence type="ECO:0000313" key="5">
    <source>
        <dbReference type="Proteomes" id="UP000065220"/>
    </source>
</evidence>
<dbReference type="STRING" id="111015.AXF14_01565"/>
<dbReference type="GO" id="GO:0016757">
    <property type="term" value="F:glycosyltransferase activity"/>
    <property type="evidence" value="ECO:0007669"/>
    <property type="project" value="UniProtKB-KW"/>
</dbReference>
<proteinExistence type="predicted"/>
<dbReference type="InterPro" id="IPR001173">
    <property type="entry name" value="Glyco_trans_2-like"/>
</dbReference>
<feature type="domain" description="Glycosyltransferase 2-like" evidence="3">
    <location>
        <begin position="5"/>
        <end position="131"/>
    </location>
</feature>
<dbReference type="PANTHER" id="PTHR22916">
    <property type="entry name" value="GLYCOSYLTRANSFERASE"/>
    <property type="match status" value="1"/>
</dbReference>
<reference evidence="5" key="1">
    <citation type="submission" date="2016-02" db="EMBL/GenBank/DDBJ databases">
        <authorList>
            <person name="Holder M.E."/>
            <person name="Ajami N.J."/>
            <person name="Petrosino J.F."/>
        </authorList>
    </citation>
    <scope>NUCLEOTIDE SEQUENCE [LARGE SCALE GENOMIC DNA]</scope>
    <source>
        <strain evidence="5">CCUG 36733</strain>
    </source>
</reference>
<gene>
    <name evidence="4" type="ORF">AXF14_01565</name>
</gene>
<dbReference type="EMBL" id="CP014228">
    <property type="protein sequence ID" value="AMD86528.1"/>
    <property type="molecule type" value="Genomic_DNA"/>
</dbReference>
<dbReference type="Gene3D" id="3.90.550.10">
    <property type="entry name" value="Spore Coat Polysaccharide Biosynthesis Protein SpsA, Chain A"/>
    <property type="match status" value="1"/>
</dbReference>
<evidence type="ECO:0000256" key="2">
    <source>
        <dbReference type="ARBA" id="ARBA00022679"/>
    </source>
</evidence>
<dbReference type="PANTHER" id="PTHR22916:SF51">
    <property type="entry name" value="GLYCOSYLTRANSFERASE EPSH-RELATED"/>
    <property type="match status" value="1"/>
</dbReference>
<dbReference type="RefSeq" id="WP_067939574.1">
    <property type="nucleotide sequence ID" value="NZ_CAUHMM010000023.1"/>
</dbReference>
<name>A0A0X8JCT8_ACTRD</name>
<organism evidence="4 5">
    <name type="scientific">Actinomyces radicidentis</name>
    <dbReference type="NCBI Taxonomy" id="111015"/>
    <lineage>
        <taxon>Bacteria</taxon>
        <taxon>Bacillati</taxon>
        <taxon>Actinomycetota</taxon>
        <taxon>Actinomycetes</taxon>
        <taxon>Actinomycetales</taxon>
        <taxon>Actinomycetaceae</taxon>
        <taxon>Actinomyces</taxon>
    </lineage>
</organism>
<evidence type="ECO:0000313" key="4">
    <source>
        <dbReference type="EMBL" id="AMD86528.1"/>
    </source>
</evidence>
<evidence type="ECO:0000256" key="1">
    <source>
        <dbReference type="ARBA" id="ARBA00022676"/>
    </source>
</evidence>
<dbReference type="KEGG" id="ard:AXF14_01565"/>
<sequence>MAFISIIIPVYNAEEFLPQCVDSVLGQTFTDWEVILVDDGSTDSSPQLCDALAARDERIRVIHQANARTSAARNAGVSAATGRYVTFIDNDDWWRTEACLDKVVSSLVQRPVDLLWHMSCRSNHDGSEVTQTEPTAIGEKVAALPTAQAIRFIIDHGLTSSAVWTKVVRRGLLEEHGIVFPVGMRNEDTQWSAKVIAHCASVAWCDDRFYVYRMGHPYAQTSHALTEASVDDLQEVLTENLALADELSPQRRDALQAFLAYPMVVWAGQAAALGLLSSGSAGRDDLLARLPQVVAMSRDRVPRLCGLLGRVVGPRATARLLGAVFSRRHPTQTAS</sequence>
<protein>
    <recommendedName>
        <fullName evidence="3">Glycosyltransferase 2-like domain-containing protein</fullName>
    </recommendedName>
</protein>
<evidence type="ECO:0000259" key="3">
    <source>
        <dbReference type="Pfam" id="PF00535"/>
    </source>
</evidence>
<dbReference type="AlphaFoldDB" id="A0A0X8JCT8"/>
<dbReference type="SUPFAM" id="SSF53448">
    <property type="entry name" value="Nucleotide-diphospho-sugar transferases"/>
    <property type="match status" value="1"/>
</dbReference>
<dbReference type="CDD" id="cd00761">
    <property type="entry name" value="Glyco_tranf_GTA_type"/>
    <property type="match status" value="1"/>
</dbReference>
<keyword evidence="1" id="KW-0328">Glycosyltransferase</keyword>
<dbReference type="InterPro" id="IPR029044">
    <property type="entry name" value="Nucleotide-diphossugar_trans"/>
</dbReference>
<dbReference type="Pfam" id="PF00535">
    <property type="entry name" value="Glycos_transf_2"/>
    <property type="match status" value="1"/>
</dbReference>
<keyword evidence="5" id="KW-1185">Reference proteome</keyword>
<dbReference type="Proteomes" id="UP000065220">
    <property type="component" value="Chromosome"/>
</dbReference>